<dbReference type="Proteomes" id="UP000594468">
    <property type="component" value="Chromosome"/>
</dbReference>
<dbReference type="Gene3D" id="3.90.79.10">
    <property type="entry name" value="Nucleoside Triphosphate Pyrophosphohydrolase"/>
    <property type="match status" value="1"/>
</dbReference>
<organism evidence="3 4">
    <name type="scientific">Phototrophicus methaneseepsis</name>
    <dbReference type="NCBI Taxonomy" id="2710758"/>
    <lineage>
        <taxon>Bacteria</taxon>
        <taxon>Bacillati</taxon>
        <taxon>Chloroflexota</taxon>
        <taxon>Candidatus Thermofontia</taxon>
        <taxon>Phototrophicales</taxon>
        <taxon>Phototrophicaceae</taxon>
        <taxon>Phototrophicus</taxon>
    </lineage>
</organism>
<dbReference type="InterPro" id="IPR000086">
    <property type="entry name" value="NUDIX_hydrolase_dom"/>
</dbReference>
<dbReference type="KEGG" id="pmet:G4Y79_22570"/>
<accession>A0A7S8E8Q6</accession>
<evidence type="ECO:0000256" key="1">
    <source>
        <dbReference type="ARBA" id="ARBA00005582"/>
    </source>
</evidence>
<feature type="domain" description="Nudix hydrolase" evidence="2">
    <location>
        <begin position="9"/>
        <end position="142"/>
    </location>
</feature>
<dbReference type="PROSITE" id="PS51462">
    <property type="entry name" value="NUDIX"/>
    <property type="match status" value="1"/>
</dbReference>
<dbReference type="SUPFAM" id="SSF55811">
    <property type="entry name" value="Nudix"/>
    <property type="match status" value="1"/>
</dbReference>
<dbReference type="RefSeq" id="WP_195170505.1">
    <property type="nucleotide sequence ID" value="NZ_CP062983.1"/>
</dbReference>
<dbReference type="PANTHER" id="PTHR43736:SF1">
    <property type="entry name" value="DIHYDRONEOPTERIN TRIPHOSPHATE DIPHOSPHATASE"/>
    <property type="match status" value="1"/>
</dbReference>
<reference evidence="3 4" key="1">
    <citation type="submission" date="2020-02" db="EMBL/GenBank/DDBJ databases">
        <authorList>
            <person name="Zheng R.K."/>
            <person name="Sun C.M."/>
        </authorList>
    </citation>
    <scope>NUCLEOTIDE SEQUENCE [LARGE SCALE GENOMIC DNA]</scope>
    <source>
        <strain evidence="4">rifampicinis</strain>
    </source>
</reference>
<sequence>MYPSVEDTRVERVRAILLTNEGKILFIKRVKPNNKTAPYWVAPGGGVESYDLTLHDALARELAEELGASYDVLCDAFTLEHHKAGKDLVEHFYVCRLHDYDLSLRHGPEFEDPSRGKFIPDAVELSEDAIDAINIKTEELRDWLIANLNMLKMLHNAA</sequence>
<name>A0A7S8E8Q6_9CHLR</name>
<proteinExistence type="inferred from homology"/>
<protein>
    <submittedName>
        <fullName evidence="3">NUDIX domain-containing protein</fullName>
    </submittedName>
</protein>
<evidence type="ECO:0000259" key="2">
    <source>
        <dbReference type="PROSITE" id="PS51462"/>
    </source>
</evidence>
<dbReference type="InterPro" id="IPR015797">
    <property type="entry name" value="NUDIX_hydrolase-like_dom_sf"/>
</dbReference>
<dbReference type="AlphaFoldDB" id="A0A7S8E8Q6"/>
<dbReference type="Pfam" id="PF00293">
    <property type="entry name" value="NUDIX"/>
    <property type="match status" value="1"/>
</dbReference>
<keyword evidence="4" id="KW-1185">Reference proteome</keyword>
<comment type="similarity">
    <text evidence="1">Belongs to the Nudix hydrolase family.</text>
</comment>
<evidence type="ECO:0000313" key="3">
    <source>
        <dbReference type="EMBL" id="QPC82436.1"/>
    </source>
</evidence>
<gene>
    <name evidence="3" type="ORF">G4Y79_22570</name>
</gene>
<dbReference type="EMBL" id="CP062983">
    <property type="protein sequence ID" value="QPC82436.1"/>
    <property type="molecule type" value="Genomic_DNA"/>
</dbReference>
<dbReference type="PANTHER" id="PTHR43736">
    <property type="entry name" value="ADP-RIBOSE PYROPHOSPHATASE"/>
    <property type="match status" value="1"/>
</dbReference>
<evidence type="ECO:0000313" key="4">
    <source>
        <dbReference type="Proteomes" id="UP000594468"/>
    </source>
</evidence>